<dbReference type="Gene3D" id="3.40.80.10">
    <property type="entry name" value="Peptidoglycan recognition protein-like"/>
    <property type="match status" value="1"/>
</dbReference>
<evidence type="ECO:0000259" key="4">
    <source>
        <dbReference type="SMART" id="SM00701"/>
    </source>
</evidence>
<feature type="compositionally biased region" description="Polar residues" evidence="2">
    <location>
        <begin position="184"/>
        <end position="194"/>
    </location>
</feature>
<organism evidence="5 6">
    <name type="scientific">Streptomyces yaizuensis</name>
    <dbReference type="NCBI Taxonomy" id="2989713"/>
    <lineage>
        <taxon>Bacteria</taxon>
        <taxon>Bacillati</taxon>
        <taxon>Actinomycetota</taxon>
        <taxon>Actinomycetes</taxon>
        <taxon>Kitasatosporales</taxon>
        <taxon>Streptomycetaceae</taxon>
        <taxon>Streptomyces</taxon>
    </lineage>
</organism>
<dbReference type="Gene3D" id="2.60.40.10">
    <property type="entry name" value="Immunoglobulins"/>
    <property type="match status" value="1"/>
</dbReference>
<protein>
    <submittedName>
        <fullName evidence="5">N-acetylmuramoyl-L-alanine amidase</fullName>
    </submittedName>
</protein>
<evidence type="ECO:0000313" key="5">
    <source>
        <dbReference type="EMBL" id="GLF94592.1"/>
    </source>
</evidence>
<dbReference type="EMBL" id="BSBI01000003">
    <property type="protein sequence ID" value="GLF94592.1"/>
    <property type="molecule type" value="Genomic_DNA"/>
</dbReference>
<dbReference type="Gene3D" id="2.60.120.260">
    <property type="entry name" value="Galactose-binding domain-like"/>
    <property type="match status" value="1"/>
</dbReference>
<dbReference type="InterPro" id="IPR015510">
    <property type="entry name" value="PGRP"/>
</dbReference>
<evidence type="ECO:0000256" key="2">
    <source>
        <dbReference type="SAM" id="MobiDB-lite"/>
    </source>
</evidence>
<dbReference type="SUPFAM" id="SSF55846">
    <property type="entry name" value="N-acetylmuramoyl-L-alanine amidase-like"/>
    <property type="match status" value="1"/>
</dbReference>
<dbReference type="Pfam" id="PF01510">
    <property type="entry name" value="Amidase_2"/>
    <property type="match status" value="1"/>
</dbReference>
<comment type="similarity">
    <text evidence="1">Belongs to the N-acetylmuramoyl-L-alanine amidase 2 family.</text>
</comment>
<dbReference type="PANTHER" id="PTHR11022">
    <property type="entry name" value="PEPTIDOGLYCAN RECOGNITION PROTEIN"/>
    <property type="match status" value="1"/>
</dbReference>
<feature type="region of interest" description="Disordered" evidence="2">
    <location>
        <begin position="103"/>
        <end position="295"/>
    </location>
</feature>
<name>A0ABQ5NW51_9ACTN</name>
<dbReference type="InterPro" id="IPR036505">
    <property type="entry name" value="Amidase/PGRP_sf"/>
</dbReference>
<comment type="caution">
    <text evidence="5">The sequence shown here is derived from an EMBL/GenBank/DDBJ whole genome shotgun (WGS) entry which is preliminary data.</text>
</comment>
<dbReference type="CDD" id="cd06583">
    <property type="entry name" value="PGRP"/>
    <property type="match status" value="1"/>
</dbReference>
<dbReference type="InterPro" id="IPR002502">
    <property type="entry name" value="Amidase_domain"/>
</dbReference>
<dbReference type="RefSeq" id="WP_323446662.1">
    <property type="nucleotide sequence ID" value="NZ_BSBI01000003.1"/>
</dbReference>
<dbReference type="SMART" id="SM00644">
    <property type="entry name" value="Ami_2"/>
    <property type="match status" value="1"/>
</dbReference>
<evidence type="ECO:0000256" key="1">
    <source>
        <dbReference type="ARBA" id="ARBA00007553"/>
    </source>
</evidence>
<dbReference type="InterPro" id="IPR006619">
    <property type="entry name" value="PGRP_domain_met/bac"/>
</dbReference>
<keyword evidence="6" id="KW-1185">Reference proteome</keyword>
<evidence type="ECO:0000259" key="3">
    <source>
        <dbReference type="SMART" id="SM00644"/>
    </source>
</evidence>
<gene>
    <name evidence="5" type="ORF">SYYSPA8_09865</name>
</gene>
<feature type="compositionally biased region" description="Pro residues" evidence="2">
    <location>
        <begin position="259"/>
        <end position="274"/>
    </location>
</feature>
<sequence>MSRRRWVGAASVVAAAVTGVLVVQALPGESGDSGERAVAAAGADTVPPGPATSEIRTENIAVDRSRSSAALPRQSTDTFSMLGVTWTDPSARVAGKVEVRTRATGSGDWSAWRELESHDSPDPGESGRGGTEPAWVGPSDGVEVRIDGKSGALPRGLRLAMIDPGTGRTSGMEPAGYAAELTPSPEQATPTGQAPTPSSPVPTDGTGTGPGASEPPVPSGSPAPTTTPPTTAPTQSPVPSTVAPSPSAPTAVPTTASPTPTPTAGPPSTAPRPPITSRTGWRADETISPEPPGYLPGGVVKAMVVHHTTGSSTYACTDGPTLVQGIYAYHVKERGWKDIGYNFLVDRCGVIYEGRKGGVDQPVMGAHSYGFNSETSGVSVLGDYDTVEPPQAVLTSLARLSAWKLGQYKVPPTGTAQLTAGADGVNFAGARWKKGDVVSRPAIHSHRDDYNTVCPGAKLYARLGAIRELAGGQVNGISVTSVGGATRAGSTYYAKGPVTVNWSATTPASLIGRYELLVDGKVVATAPATATSAKATLAAGTRTVQVRGVHQSGNNKGGASVTVVADATAPRFTTAPSLTLRKATVNATAVPLTLGWKAADTAALKEVRLTAPVKAVYGPTATSASHTAKPAATTAFALTAQDQAGNTASGSVSGSPVILQETSAAKTGTWAAKSSTSYLGGKSLSSGTRNASLTWTFTGRSAALVVSRAATSGQVHIYVDGKKTQTVDLKSTTTKYRDALWTQSWSTSGKHTVKIVVAGTTGRPTITTDGLVYLK</sequence>
<dbReference type="Proteomes" id="UP001291653">
    <property type="component" value="Unassembled WGS sequence"/>
</dbReference>
<feature type="compositionally biased region" description="Basic and acidic residues" evidence="2">
    <location>
        <begin position="111"/>
        <end position="121"/>
    </location>
</feature>
<feature type="domain" description="N-acetylmuramoyl-L-alanine amidase" evidence="3">
    <location>
        <begin position="288"/>
        <end position="456"/>
    </location>
</feature>
<dbReference type="PANTHER" id="PTHR11022:SF41">
    <property type="entry name" value="PEPTIDOGLYCAN-RECOGNITION PROTEIN LC-RELATED"/>
    <property type="match status" value="1"/>
</dbReference>
<dbReference type="InterPro" id="IPR013783">
    <property type="entry name" value="Ig-like_fold"/>
</dbReference>
<feature type="compositionally biased region" description="Pro residues" evidence="2">
    <location>
        <begin position="213"/>
        <end position="231"/>
    </location>
</feature>
<feature type="domain" description="Peptidoglycan recognition protein family" evidence="4">
    <location>
        <begin position="273"/>
        <end position="425"/>
    </location>
</feature>
<reference evidence="5 6" key="1">
    <citation type="submission" date="2022-10" db="EMBL/GenBank/DDBJ databases">
        <title>Draft genome sequence of Streptomyces sp. YSPA8.</title>
        <authorList>
            <person name="Moriuchi R."/>
            <person name="Dohra H."/>
            <person name="Yamamura H."/>
            <person name="Kodani S."/>
        </authorList>
    </citation>
    <scope>NUCLEOTIDE SEQUENCE [LARGE SCALE GENOMIC DNA]</scope>
    <source>
        <strain evidence="5 6">YSPA8</strain>
    </source>
</reference>
<feature type="compositionally biased region" description="Low complexity" evidence="2">
    <location>
        <begin position="232"/>
        <end position="258"/>
    </location>
</feature>
<proteinExistence type="inferred from homology"/>
<dbReference type="SMART" id="SM00701">
    <property type="entry name" value="PGRP"/>
    <property type="match status" value="1"/>
</dbReference>
<dbReference type="PRINTS" id="PR01217">
    <property type="entry name" value="PRICHEXTENSN"/>
</dbReference>
<evidence type="ECO:0000313" key="6">
    <source>
        <dbReference type="Proteomes" id="UP001291653"/>
    </source>
</evidence>
<accession>A0ABQ5NW51</accession>